<evidence type="ECO:0000256" key="11">
    <source>
        <dbReference type="RuleBase" id="RU364063"/>
    </source>
</evidence>
<dbReference type="Gene3D" id="1.10.8.60">
    <property type="match status" value="1"/>
</dbReference>
<feature type="domain" description="AAA+ ATPase" evidence="12">
    <location>
        <begin position="37"/>
        <end position="178"/>
    </location>
</feature>
<dbReference type="GO" id="GO:0003887">
    <property type="term" value="F:DNA-directed DNA polymerase activity"/>
    <property type="evidence" value="ECO:0007669"/>
    <property type="project" value="UniProtKB-KW"/>
</dbReference>
<reference evidence="13 14" key="2">
    <citation type="journal article" date="2014" name="Curr. Biol.">
        <title>Symbiont-Supplemented Maternal Investment Underpinning Host's Ecological Adaptation.</title>
        <authorList>
            <person name="Kaiwa N."/>
            <person name="Hosokawa T."/>
            <person name="Nikoh N."/>
            <person name="Tanahashi M."/>
            <person name="Moriyama M."/>
            <person name="Meng X.Y."/>
            <person name="Maeda T."/>
            <person name="Yamaguchi K."/>
            <person name="Shigenobu S."/>
            <person name="Ito M."/>
            <person name="Fukatsu T."/>
        </authorList>
    </citation>
    <scope>NUCLEOTIDE SEQUENCE [LARGE SCALE GENOMIC DNA]</scope>
    <source>
        <strain evidence="13 14">UwTKB</strain>
    </source>
</reference>
<comment type="function">
    <text evidence="11">DNA polymerase III is a complex, multichain enzyme responsible for most of the replicative synthesis in bacteria. This DNA polymerase also exhibits 3' to 5' exonuclease activity.</text>
</comment>
<dbReference type="NCBIfam" id="TIGR02397">
    <property type="entry name" value="dnaX_nterm"/>
    <property type="match status" value="1"/>
</dbReference>
<dbReference type="InterPro" id="IPR050238">
    <property type="entry name" value="DNA_Rep/Repair_Clamp_Loader"/>
</dbReference>
<dbReference type="AlphaFoldDB" id="A0A090AR48"/>
<evidence type="ECO:0000256" key="5">
    <source>
        <dbReference type="ARBA" id="ARBA00022723"/>
    </source>
</evidence>
<evidence type="ECO:0000256" key="7">
    <source>
        <dbReference type="ARBA" id="ARBA00022833"/>
    </source>
</evidence>
<dbReference type="GO" id="GO:0046872">
    <property type="term" value="F:metal ion binding"/>
    <property type="evidence" value="ECO:0007669"/>
    <property type="project" value="UniProtKB-KW"/>
</dbReference>
<keyword evidence="5" id="KW-0479">Metal-binding</keyword>
<evidence type="ECO:0000256" key="6">
    <source>
        <dbReference type="ARBA" id="ARBA00022741"/>
    </source>
</evidence>
<dbReference type="GO" id="GO:0003677">
    <property type="term" value="F:DNA binding"/>
    <property type="evidence" value="ECO:0007669"/>
    <property type="project" value="InterPro"/>
</dbReference>
<dbReference type="CDD" id="cd00009">
    <property type="entry name" value="AAA"/>
    <property type="match status" value="1"/>
</dbReference>
<dbReference type="InterPro" id="IPR022754">
    <property type="entry name" value="DNA_pol_III_gamma-3"/>
</dbReference>
<dbReference type="SUPFAM" id="SSF52540">
    <property type="entry name" value="P-loop containing nucleoside triphosphate hydrolases"/>
    <property type="match status" value="1"/>
</dbReference>
<keyword evidence="2 11" id="KW-0808">Transferase</keyword>
<dbReference type="NCBIfam" id="NF004046">
    <property type="entry name" value="PRK05563.1"/>
    <property type="match status" value="1"/>
</dbReference>
<dbReference type="Gene3D" id="3.40.50.300">
    <property type="entry name" value="P-loop containing nucleotide triphosphate hydrolases"/>
    <property type="match status" value="1"/>
</dbReference>
<evidence type="ECO:0000313" key="13">
    <source>
        <dbReference type="EMBL" id="BAP58832.1"/>
    </source>
</evidence>
<dbReference type="Proteomes" id="UP000031627">
    <property type="component" value="Chromosome"/>
</dbReference>
<dbReference type="PANTHER" id="PTHR11669:SF0">
    <property type="entry name" value="PROTEIN STICHEL-LIKE 2"/>
    <property type="match status" value="1"/>
</dbReference>
<dbReference type="SMART" id="SM00382">
    <property type="entry name" value="AAA"/>
    <property type="match status" value="1"/>
</dbReference>
<dbReference type="PANTHER" id="PTHR11669">
    <property type="entry name" value="REPLICATION FACTOR C / DNA POLYMERASE III GAMMA-TAU SUBUNIT"/>
    <property type="match status" value="1"/>
</dbReference>
<keyword evidence="14" id="KW-1185">Reference proteome</keyword>
<protein>
    <recommendedName>
        <fullName evidence="11">DNA polymerase III subunit gamma/tau</fullName>
        <ecNumber evidence="11">2.7.7.7</ecNumber>
    </recommendedName>
</protein>
<dbReference type="InterPro" id="IPR008921">
    <property type="entry name" value="DNA_pol3_clamp-load_cplx_C"/>
</dbReference>
<name>A0A090AR48_9ENTR</name>
<evidence type="ECO:0000256" key="2">
    <source>
        <dbReference type="ARBA" id="ARBA00022679"/>
    </source>
</evidence>
<evidence type="ECO:0000313" key="14">
    <source>
        <dbReference type="Proteomes" id="UP000031627"/>
    </source>
</evidence>
<dbReference type="CDD" id="cd18137">
    <property type="entry name" value="HLD_clamp_pol_III_gamma_tau"/>
    <property type="match status" value="1"/>
</dbReference>
<reference evidence="14" key="1">
    <citation type="submission" date="2013-11" db="EMBL/GenBank/DDBJ databases">
        <title>Symbiont-containing voluminous jelly as an extraordinary maternal gift for overwintering insect nymphs.</title>
        <authorList>
            <person name="Kaiwa N."/>
            <person name="Hosokawa T."/>
            <person name="Nikoh N."/>
            <person name="Meng X.Y."/>
            <person name="Tanahashi M."/>
            <person name="Moriyama M."/>
            <person name="Maeda T."/>
            <person name="Yamaguchi K."/>
            <person name="Shigenobu S."/>
            <person name="Ito M."/>
            <person name="Fukatsu T."/>
        </authorList>
    </citation>
    <scope>NUCLEOTIDE SEQUENCE [LARGE SCALE GENOMIC DNA]</scope>
    <source>
        <strain evidence="14">UwTKB</strain>
    </source>
</reference>
<dbReference type="InterPro" id="IPR027417">
    <property type="entry name" value="P-loop_NTPase"/>
</dbReference>
<dbReference type="InterPro" id="IPR003593">
    <property type="entry name" value="AAA+_ATPase"/>
</dbReference>
<proteinExistence type="inferred from homology"/>
<dbReference type="Pfam" id="PF12169">
    <property type="entry name" value="DNA_pol3_gamma3"/>
    <property type="match status" value="1"/>
</dbReference>
<keyword evidence="8 11" id="KW-0067">ATP-binding</keyword>
<dbReference type="RefSeq" id="WP_052459577.1">
    <property type="nucleotide sequence ID" value="NZ_AP014521.1"/>
</dbReference>
<dbReference type="GO" id="GO:0005524">
    <property type="term" value="F:ATP binding"/>
    <property type="evidence" value="ECO:0007669"/>
    <property type="project" value="UniProtKB-KW"/>
</dbReference>
<dbReference type="EMBL" id="AP014521">
    <property type="protein sequence ID" value="BAP58832.1"/>
    <property type="molecule type" value="Genomic_DNA"/>
</dbReference>
<comment type="subunit">
    <text evidence="11">DNA polymerase III contains a core (composed of alpha, epsilon and theta chains) that associates with a tau subunit. This core dimerizes to form the POLIII' complex. PolIII' associates with the gamma complex (composed of gamma, delta, delta', psi and chi chains) and with the beta chain to form the complete DNA polymerase III complex.</text>
</comment>
<dbReference type="Gene3D" id="1.20.272.10">
    <property type="match status" value="1"/>
</dbReference>
<evidence type="ECO:0000256" key="8">
    <source>
        <dbReference type="ARBA" id="ARBA00022840"/>
    </source>
</evidence>
<dbReference type="Pfam" id="PF13177">
    <property type="entry name" value="DNA_pol3_delta2"/>
    <property type="match status" value="1"/>
</dbReference>
<dbReference type="PRINTS" id="PR00300">
    <property type="entry name" value="CLPPROTEASEA"/>
</dbReference>
<dbReference type="FunFam" id="3.40.50.300:FF:000014">
    <property type="entry name" value="DNA polymerase III subunit gamma/tau"/>
    <property type="match status" value="1"/>
</dbReference>
<evidence type="ECO:0000256" key="10">
    <source>
        <dbReference type="ARBA" id="ARBA00049244"/>
    </source>
</evidence>
<gene>
    <name evidence="11 13" type="primary">dnaX</name>
    <name evidence="13" type="ORF">TGUWTKB_6080</name>
</gene>
<evidence type="ECO:0000256" key="9">
    <source>
        <dbReference type="ARBA" id="ARBA00022932"/>
    </source>
</evidence>
<evidence type="ECO:0000256" key="1">
    <source>
        <dbReference type="ARBA" id="ARBA00006360"/>
    </source>
</evidence>
<sequence length="372" mass="42496">MIYQVLARKYRPQTFSEINGQTHIITALKNALSLNRLHHAYLFSGTRGIGKTTIARVLAKGLNCKKKITDNPCRKCQHCLDIENGTSIDLIEIDAASQSKVEDIRNVLDNIQYYPLHCRFKIYLIDEVHMLSRYSFNALLKTLEEPPNHVKFILATTDPNKLPTTIISRCLHFYLQKLTINEITKKLQDIVNKEKIKTELNSLTLIAKSSDGSMRDALSLTDQAIALGNGKINFIDLKYILGIIDEKYSLLIFESLVKGNIKKIMCLLDDIEKNGQLCENLLIEILSWIHHIAILQILPDSLPEEKKKYLDILNNLAISVSPSDIQLYYQIFLLGRKDFYYAPCNRTGIEMIILKAIAFHPKVTESYKTIQS</sequence>
<organism evidence="13 14">
    <name type="scientific">Candidatus Tachikawaea gelatinosa</name>
    <dbReference type="NCBI Taxonomy" id="1410383"/>
    <lineage>
        <taxon>Bacteria</taxon>
        <taxon>Pseudomonadati</taxon>
        <taxon>Pseudomonadota</taxon>
        <taxon>Gammaproteobacteria</taxon>
        <taxon>Enterobacterales</taxon>
        <taxon>Enterobacteriaceae</taxon>
        <taxon>Candidatus Tachikawaea</taxon>
    </lineage>
</organism>
<dbReference type="Pfam" id="PF22608">
    <property type="entry name" value="DNAX_ATPase_lid"/>
    <property type="match status" value="1"/>
</dbReference>
<dbReference type="HOGENOM" id="CLU_006229_0_1_6"/>
<evidence type="ECO:0000259" key="12">
    <source>
        <dbReference type="SMART" id="SM00382"/>
    </source>
</evidence>
<dbReference type="InterPro" id="IPR045085">
    <property type="entry name" value="HLD_clamp_pol_III_gamma_tau"/>
</dbReference>
<keyword evidence="3 11" id="KW-0548">Nucleotidyltransferase</keyword>
<keyword evidence="7" id="KW-0862">Zinc</keyword>
<dbReference type="SUPFAM" id="SSF48019">
    <property type="entry name" value="post-AAA+ oligomerization domain-like"/>
    <property type="match status" value="1"/>
</dbReference>
<dbReference type="GO" id="GO:0006261">
    <property type="term" value="P:DNA-templated DNA replication"/>
    <property type="evidence" value="ECO:0007669"/>
    <property type="project" value="TreeGrafter"/>
</dbReference>
<dbReference type="EC" id="2.7.7.7" evidence="11"/>
<dbReference type="FunFam" id="1.10.8.60:FF:000013">
    <property type="entry name" value="DNA polymerase III subunit gamma/tau"/>
    <property type="match status" value="1"/>
</dbReference>
<keyword evidence="4 11" id="KW-0235">DNA replication</keyword>
<dbReference type="InterPro" id="IPR012763">
    <property type="entry name" value="DNA_pol_III_sug/sutau_N"/>
</dbReference>
<dbReference type="GO" id="GO:0009360">
    <property type="term" value="C:DNA polymerase III complex"/>
    <property type="evidence" value="ECO:0007669"/>
    <property type="project" value="InterPro"/>
</dbReference>
<comment type="catalytic activity">
    <reaction evidence="10 11">
        <text>DNA(n) + a 2'-deoxyribonucleoside 5'-triphosphate = DNA(n+1) + diphosphate</text>
        <dbReference type="Rhea" id="RHEA:22508"/>
        <dbReference type="Rhea" id="RHEA-COMP:17339"/>
        <dbReference type="Rhea" id="RHEA-COMP:17340"/>
        <dbReference type="ChEBI" id="CHEBI:33019"/>
        <dbReference type="ChEBI" id="CHEBI:61560"/>
        <dbReference type="ChEBI" id="CHEBI:173112"/>
        <dbReference type="EC" id="2.7.7.7"/>
    </reaction>
</comment>
<keyword evidence="9 11" id="KW-0239">DNA-directed DNA polymerase</keyword>
<dbReference type="STRING" id="1410383.TGUWTKB_6080"/>
<evidence type="ECO:0000256" key="3">
    <source>
        <dbReference type="ARBA" id="ARBA00022695"/>
    </source>
</evidence>
<accession>A0A090AR48</accession>
<dbReference type="InterPro" id="IPR001270">
    <property type="entry name" value="ClpA/B"/>
</dbReference>
<dbReference type="OrthoDB" id="9810148at2"/>
<dbReference type="KEGG" id="sbw:TGUWTKB_6080"/>
<keyword evidence="6 11" id="KW-0547">Nucleotide-binding</keyword>
<comment type="similarity">
    <text evidence="1 11">Belongs to the DnaX/STICHEL family.</text>
</comment>
<evidence type="ECO:0000256" key="4">
    <source>
        <dbReference type="ARBA" id="ARBA00022705"/>
    </source>
</evidence>